<keyword evidence="6 7" id="KW-0472">Membrane</keyword>
<sequence length="597" mass="59664">MTGARTRGRPTVPVATLSRVLTVAALLGVVGLLPWLSGRDPALSILRARSAEQDPTPEALEAVRRDLGLADGPVAILLRWVGGVLHGDFGTSWNTGRDVLPSTLAALGVSATLLACAALVAVPVAAALVAPALRAGVTGAPRRTSGFAAAALTATPEFLLASIGVVVGSLYLSLPSYGWTGPQSAILPALALGLPAGGLVGRLLADSVSSASTEHWVVTWSAAGIDRRRTALAVLRRAAAAVTPQIGLVAVAVLGGAVAVEQVFAVPGLGRTMLGDARSQDLPALQADVLVLLVVGVIVGIVTTAARRALLGASVHDDAVPVPAARFVRRRRHAAIPVATALGILAIVLVGLPRDPYAATTAKYAPPSSAAPFGTDASGRDVLARVAHGAATTIGTSAAVLLAAVVVGVVLGCAPRLFVGPIEVSNAAPPVVTGVLVASIQGPSAGAAALAVLLVSWAPLAAHTAALAAEVRSRPYVVIMPSLGASRSRILLGTVLPAVVPTVVRHALLRLPGVALALAALGFLGLGPTPPSPDWGLVLADGVAAVERAPWVAAAPLLSLILLSVTAVAASSLAGRPGRRTTPVTSSPVSNSAVPTP</sequence>
<comment type="subcellular location">
    <subcellularLocation>
        <location evidence="1 7">Cell membrane</location>
        <topology evidence="1 7">Multi-pass membrane protein</topology>
    </subcellularLocation>
</comment>
<evidence type="ECO:0000256" key="8">
    <source>
        <dbReference type="SAM" id="MobiDB-lite"/>
    </source>
</evidence>
<keyword evidence="4 7" id="KW-0812">Transmembrane</keyword>
<feature type="transmembrane region" description="Helical" evidence="7">
    <location>
        <begin position="549"/>
        <end position="570"/>
    </location>
</feature>
<dbReference type="InterPro" id="IPR035906">
    <property type="entry name" value="MetI-like_sf"/>
</dbReference>
<evidence type="ECO:0000256" key="4">
    <source>
        <dbReference type="ARBA" id="ARBA00022692"/>
    </source>
</evidence>
<keyword evidence="2 7" id="KW-0813">Transport</keyword>
<evidence type="ECO:0000313" key="10">
    <source>
        <dbReference type="EMBL" id="MBY6365520.1"/>
    </source>
</evidence>
<feature type="transmembrane region" description="Helical" evidence="7">
    <location>
        <begin position="507"/>
        <end position="529"/>
    </location>
</feature>
<comment type="similarity">
    <text evidence="7">Belongs to the binding-protein-dependent transport system permease family.</text>
</comment>
<keyword evidence="5 7" id="KW-1133">Transmembrane helix</keyword>
<name>A0ABS7NZF9_9NOCA</name>
<feature type="transmembrane region" description="Helical" evidence="7">
    <location>
        <begin position="12"/>
        <end position="36"/>
    </location>
</feature>
<evidence type="ECO:0000313" key="11">
    <source>
        <dbReference type="Proteomes" id="UP000825228"/>
    </source>
</evidence>
<feature type="transmembrane region" description="Helical" evidence="7">
    <location>
        <begin position="246"/>
        <end position="265"/>
    </location>
</feature>
<protein>
    <submittedName>
        <fullName evidence="10">ABC transporter permease subunit</fullName>
    </submittedName>
</protein>
<feature type="transmembrane region" description="Helical" evidence="7">
    <location>
        <begin position="104"/>
        <end position="133"/>
    </location>
</feature>
<feature type="transmembrane region" description="Helical" evidence="7">
    <location>
        <begin position="431"/>
        <end position="458"/>
    </location>
</feature>
<dbReference type="Pfam" id="PF00528">
    <property type="entry name" value="BPD_transp_1"/>
    <property type="match status" value="2"/>
</dbReference>
<keyword evidence="11" id="KW-1185">Reference proteome</keyword>
<feature type="compositionally biased region" description="Low complexity" evidence="8">
    <location>
        <begin position="581"/>
        <end position="597"/>
    </location>
</feature>
<reference evidence="10 11" key="1">
    <citation type="submission" date="2020-06" db="EMBL/GenBank/DDBJ databases">
        <title>Taxonomy, biology and ecology of Rhodococcus bacteria occurring in California pistachio and other woody hosts as revealed by genome sequence analyses.</title>
        <authorList>
            <person name="Gai Y."/>
            <person name="Riely B."/>
        </authorList>
    </citation>
    <scope>NUCLEOTIDE SEQUENCE [LARGE SCALE GENOMIC DNA]</scope>
    <source>
        <strain evidence="10 11">BP-281</strain>
    </source>
</reference>
<feature type="transmembrane region" description="Helical" evidence="7">
    <location>
        <begin position="185"/>
        <end position="205"/>
    </location>
</feature>
<evidence type="ECO:0000256" key="7">
    <source>
        <dbReference type="RuleBase" id="RU363032"/>
    </source>
</evidence>
<organism evidence="10 11">
    <name type="scientific">Rhodococcoides corynebacterioides</name>
    <dbReference type="NCBI Taxonomy" id="53972"/>
    <lineage>
        <taxon>Bacteria</taxon>
        <taxon>Bacillati</taxon>
        <taxon>Actinomycetota</taxon>
        <taxon>Actinomycetes</taxon>
        <taxon>Mycobacteriales</taxon>
        <taxon>Nocardiaceae</taxon>
        <taxon>Rhodococcoides</taxon>
    </lineage>
</organism>
<dbReference type="EMBL" id="JABUBU010000001">
    <property type="protein sequence ID" value="MBY6365520.1"/>
    <property type="molecule type" value="Genomic_DNA"/>
</dbReference>
<feature type="transmembrane region" description="Helical" evidence="7">
    <location>
        <begin position="334"/>
        <end position="352"/>
    </location>
</feature>
<evidence type="ECO:0000256" key="5">
    <source>
        <dbReference type="ARBA" id="ARBA00022989"/>
    </source>
</evidence>
<dbReference type="PROSITE" id="PS50928">
    <property type="entry name" value="ABC_TM1"/>
    <property type="match status" value="1"/>
</dbReference>
<evidence type="ECO:0000256" key="3">
    <source>
        <dbReference type="ARBA" id="ARBA00022475"/>
    </source>
</evidence>
<dbReference type="SUPFAM" id="SSF161098">
    <property type="entry name" value="MetI-like"/>
    <property type="match status" value="1"/>
</dbReference>
<evidence type="ECO:0000259" key="9">
    <source>
        <dbReference type="PROSITE" id="PS50928"/>
    </source>
</evidence>
<dbReference type="Proteomes" id="UP000825228">
    <property type="component" value="Unassembled WGS sequence"/>
</dbReference>
<proteinExistence type="inferred from homology"/>
<evidence type="ECO:0000256" key="2">
    <source>
        <dbReference type="ARBA" id="ARBA00022448"/>
    </source>
</evidence>
<gene>
    <name evidence="10" type="ORF">HQ603_02015</name>
</gene>
<feature type="domain" description="ABC transmembrane type-1" evidence="9">
    <location>
        <begin position="386"/>
        <end position="569"/>
    </location>
</feature>
<feature type="region of interest" description="Disordered" evidence="8">
    <location>
        <begin position="575"/>
        <end position="597"/>
    </location>
</feature>
<evidence type="ECO:0000256" key="6">
    <source>
        <dbReference type="ARBA" id="ARBA00023136"/>
    </source>
</evidence>
<comment type="caution">
    <text evidence="10">The sequence shown here is derived from an EMBL/GenBank/DDBJ whole genome shotgun (WGS) entry which is preliminary data.</text>
</comment>
<feature type="transmembrane region" description="Helical" evidence="7">
    <location>
        <begin position="398"/>
        <end position="419"/>
    </location>
</feature>
<feature type="transmembrane region" description="Helical" evidence="7">
    <location>
        <begin position="145"/>
        <end position="173"/>
    </location>
</feature>
<dbReference type="RefSeq" id="WP_222682687.1">
    <property type="nucleotide sequence ID" value="NZ_JABUBT010000023.1"/>
</dbReference>
<dbReference type="InterPro" id="IPR000515">
    <property type="entry name" value="MetI-like"/>
</dbReference>
<dbReference type="InterPro" id="IPR050366">
    <property type="entry name" value="BP-dependent_transpt_permease"/>
</dbReference>
<feature type="transmembrane region" description="Helical" evidence="7">
    <location>
        <begin position="285"/>
        <end position="306"/>
    </location>
</feature>
<dbReference type="PANTHER" id="PTHR43386">
    <property type="entry name" value="OLIGOPEPTIDE TRANSPORT SYSTEM PERMEASE PROTEIN APPC"/>
    <property type="match status" value="1"/>
</dbReference>
<keyword evidence="3" id="KW-1003">Cell membrane</keyword>
<accession>A0ABS7NZF9</accession>
<dbReference type="PANTHER" id="PTHR43386:SF1">
    <property type="entry name" value="D,D-DIPEPTIDE TRANSPORT SYSTEM PERMEASE PROTEIN DDPC-RELATED"/>
    <property type="match status" value="1"/>
</dbReference>
<evidence type="ECO:0000256" key="1">
    <source>
        <dbReference type="ARBA" id="ARBA00004651"/>
    </source>
</evidence>